<dbReference type="EMBL" id="CP001965">
    <property type="protein sequence ID" value="ADE12175.1"/>
    <property type="molecule type" value="Genomic_DNA"/>
</dbReference>
<organism evidence="1 2">
    <name type="scientific">Sideroxydans lithotrophicus (strain ES-1)</name>
    <dbReference type="NCBI Taxonomy" id="580332"/>
    <lineage>
        <taxon>Bacteria</taxon>
        <taxon>Pseudomonadati</taxon>
        <taxon>Pseudomonadota</taxon>
        <taxon>Betaproteobacteria</taxon>
        <taxon>Nitrosomonadales</taxon>
        <taxon>Gallionellaceae</taxon>
        <taxon>Sideroxydans</taxon>
    </lineage>
</organism>
<evidence type="ECO:0000313" key="2">
    <source>
        <dbReference type="Proteomes" id="UP000001625"/>
    </source>
</evidence>
<dbReference type="eggNOG" id="COG1262">
    <property type="taxonomic scope" value="Bacteria"/>
</dbReference>
<accession>D5CT89</accession>
<sequence>MNAPDQHQLGLYHKFNITRTDGKDAPGEKHHGDEHFVLNLTTDKNAILAIVAYADACEAEYPLLAADLRAKINQSVTSVNEFIQVPAIALPNGAVVPSFQMMKYIAGRGPADIPVSTSDAEPFINISYFDADAKAESAGYKQITALQSLAVSWDIYLQPENWLSGKVGVGSLKQGLHKGTVDCAQPGTYISPDAEEDRWFVLSNGERICDWSGNLFQWMRDDLHGDERGLTGVIPADSLLLTTCPAPSMKDGTGWRPEGGANWSGRALIRGGFWGSGSGAGVFVLYSDGPGYGDDVIGFRCTK</sequence>
<dbReference type="RefSeq" id="WP_013030073.1">
    <property type="nucleotide sequence ID" value="NC_013959.1"/>
</dbReference>
<dbReference type="OrthoDB" id="8781956at2"/>
<evidence type="ECO:0008006" key="3">
    <source>
        <dbReference type="Google" id="ProtNLM"/>
    </source>
</evidence>
<gene>
    <name evidence="1" type="ordered locus">Slit_1946</name>
</gene>
<dbReference type="Gene3D" id="3.90.1580.10">
    <property type="entry name" value="paralog of FGE (formylglycine-generating enzyme)"/>
    <property type="match status" value="1"/>
</dbReference>
<name>D5CT89_SIDLE</name>
<dbReference type="Proteomes" id="UP000001625">
    <property type="component" value="Chromosome"/>
</dbReference>
<dbReference type="HOGENOM" id="CLU_917966_0_0_4"/>
<keyword evidence="2" id="KW-1185">Reference proteome</keyword>
<evidence type="ECO:0000313" key="1">
    <source>
        <dbReference type="EMBL" id="ADE12175.1"/>
    </source>
</evidence>
<dbReference type="InterPro" id="IPR042095">
    <property type="entry name" value="SUMF_sf"/>
</dbReference>
<protein>
    <recommendedName>
        <fullName evidence="3">Sulfatase-modifying factor enzyme domain-containing protein</fullName>
    </recommendedName>
</protein>
<dbReference type="AlphaFoldDB" id="D5CT89"/>
<dbReference type="KEGG" id="slt:Slit_1946"/>
<proteinExistence type="predicted"/>
<reference evidence="1 2" key="1">
    <citation type="submission" date="2010-03" db="EMBL/GenBank/DDBJ databases">
        <title>Complete sequence of Sideroxydans lithotrophicus ES-1.</title>
        <authorList>
            <consortium name="US DOE Joint Genome Institute"/>
            <person name="Lucas S."/>
            <person name="Copeland A."/>
            <person name="Lapidus A."/>
            <person name="Cheng J.-F."/>
            <person name="Bruce D."/>
            <person name="Goodwin L."/>
            <person name="Pitluck S."/>
            <person name="Munk A.C."/>
            <person name="Detter J.C."/>
            <person name="Han C."/>
            <person name="Tapia R."/>
            <person name="Larimer F."/>
            <person name="Land M."/>
            <person name="Hauser L."/>
            <person name="Kyrpides N."/>
            <person name="Ivanova N."/>
            <person name="Emerson D."/>
            <person name="Woyke T."/>
        </authorList>
    </citation>
    <scope>NUCLEOTIDE SEQUENCE [LARGE SCALE GENOMIC DNA]</scope>
    <source>
        <strain evidence="1 2">ES-1</strain>
    </source>
</reference>
<dbReference type="STRING" id="580332.Slit_1946"/>